<dbReference type="AlphaFoldDB" id="A0A1H9WYM4"/>
<reference evidence="2" key="1">
    <citation type="submission" date="2016-10" db="EMBL/GenBank/DDBJ databases">
        <authorList>
            <person name="Varghese N."/>
            <person name="Submissions S."/>
        </authorList>
    </citation>
    <scope>NUCLEOTIDE SEQUENCE [LARGE SCALE GENOMIC DNA]</scope>
    <source>
        <strain evidence="2">CGMCC 4.6825</strain>
    </source>
</reference>
<protein>
    <submittedName>
        <fullName evidence="1">Uncharacterized protein</fullName>
    </submittedName>
</protein>
<sequence>GGGRERDVPGERLEAEWIRSWWEQADAALTRLMQSFL</sequence>
<evidence type="ECO:0000313" key="1">
    <source>
        <dbReference type="EMBL" id="SES38944.1"/>
    </source>
</evidence>
<dbReference type="Proteomes" id="UP000182841">
    <property type="component" value="Unassembled WGS sequence"/>
</dbReference>
<organism evidence="1 2">
    <name type="scientific">Streptomyces qinglanensis</name>
    <dbReference type="NCBI Taxonomy" id="943816"/>
    <lineage>
        <taxon>Bacteria</taxon>
        <taxon>Bacillati</taxon>
        <taxon>Actinomycetota</taxon>
        <taxon>Actinomycetes</taxon>
        <taxon>Kitasatosporales</taxon>
        <taxon>Streptomycetaceae</taxon>
        <taxon>Streptomyces</taxon>
    </lineage>
</organism>
<evidence type="ECO:0000313" key="2">
    <source>
        <dbReference type="Proteomes" id="UP000182841"/>
    </source>
</evidence>
<proteinExistence type="predicted"/>
<name>A0A1H9WYM4_9ACTN</name>
<dbReference type="EMBL" id="FOGO01000028">
    <property type="protein sequence ID" value="SES38944.1"/>
    <property type="molecule type" value="Genomic_DNA"/>
</dbReference>
<accession>A0A1H9WYM4</accession>
<gene>
    <name evidence="1" type="ORF">SAMN05421870_12811</name>
</gene>
<feature type="non-terminal residue" evidence="1">
    <location>
        <position position="1"/>
    </location>
</feature>
<keyword evidence="2" id="KW-1185">Reference proteome</keyword>